<dbReference type="InterPro" id="IPR008869">
    <property type="entry name" value="MlaC/ttg2D"/>
</dbReference>
<feature type="chain" id="PRO_5015625239" evidence="1">
    <location>
        <begin position="30"/>
        <end position="206"/>
    </location>
</feature>
<dbReference type="Pfam" id="PF05494">
    <property type="entry name" value="MlaC"/>
    <property type="match status" value="1"/>
</dbReference>
<feature type="signal peptide" evidence="1">
    <location>
        <begin position="1"/>
        <end position="29"/>
    </location>
</feature>
<organism evidence="2 3">
    <name type="scientific">Candidatus Sulfobium mesophilum</name>
    <dbReference type="NCBI Taxonomy" id="2016548"/>
    <lineage>
        <taxon>Bacteria</taxon>
        <taxon>Pseudomonadati</taxon>
        <taxon>Nitrospirota</taxon>
        <taxon>Nitrospiria</taxon>
        <taxon>Nitrospirales</taxon>
        <taxon>Nitrospiraceae</taxon>
        <taxon>Candidatus Sulfobium</taxon>
    </lineage>
</organism>
<dbReference type="PANTHER" id="PTHR36573">
    <property type="entry name" value="INTERMEMBRANE PHOSPHOLIPID TRANSPORT SYSTEM BINDING PROTEIN MLAC"/>
    <property type="match status" value="1"/>
</dbReference>
<dbReference type="PROSITE" id="PS51257">
    <property type="entry name" value="PROKAR_LIPOPROTEIN"/>
    <property type="match status" value="1"/>
</dbReference>
<dbReference type="Gene3D" id="3.10.450.710">
    <property type="entry name" value="Tgt2/MlaC"/>
    <property type="match status" value="1"/>
</dbReference>
<dbReference type="AlphaFoldDB" id="A0A2U3QDT2"/>
<dbReference type="PANTHER" id="PTHR36573:SF1">
    <property type="entry name" value="INTERMEMBRANE PHOSPHOLIPID TRANSPORT SYSTEM BINDING PROTEIN MLAC"/>
    <property type="match status" value="1"/>
</dbReference>
<dbReference type="EMBL" id="OUUY01000002">
    <property type="protein sequence ID" value="SPP99591.1"/>
    <property type="molecule type" value="Genomic_DNA"/>
</dbReference>
<keyword evidence="1" id="KW-0732">Signal</keyword>
<dbReference type="PIRSF" id="PIRSF004649">
    <property type="entry name" value="MlaC"/>
    <property type="match status" value="1"/>
</dbReference>
<accession>A0A2U3QDT2</accession>
<protein>
    <submittedName>
        <fullName evidence="2">Toluene tolerance, Ttg2 superfamily</fullName>
    </submittedName>
</protein>
<dbReference type="Proteomes" id="UP000245125">
    <property type="component" value="Unassembled WGS sequence"/>
</dbReference>
<evidence type="ECO:0000313" key="2">
    <source>
        <dbReference type="EMBL" id="SPP99591.1"/>
    </source>
</evidence>
<evidence type="ECO:0000256" key="1">
    <source>
        <dbReference type="SAM" id="SignalP"/>
    </source>
</evidence>
<reference evidence="3" key="1">
    <citation type="submission" date="2018-03" db="EMBL/GenBank/DDBJ databases">
        <authorList>
            <person name="Zecchin S."/>
        </authorList>
    </citation>
    <scope>NUCLEOTIDE SEQUENCE [LARGE SCALE GENOMIC DNA]</scope>
</reference>
<evidence type="ECO:0000313" key="3">
    <source>
        <dbReference type="Proteomes" id="UP000245125"/>
    </source>
</evidence>
<sequence>MMKNYFLSISVIFFSCLLIFLFTPSTAFSGEATDQIRQTVDAVIDILNNKELKKPEKRELREKKIRQVVEKSFDFEEMAKRSLALHWNKRSPEERKEFVALFSDLLENTYIKKIERYEQEKVIYTDEKIEGQYASVKTKIVKTQEVEIPVEYKIFKKAAKWEVYDIIVEGVSLVNNYRSQFTQIIRSSSYEELVKRLRKKTLKETQ</sequence>
<proteinExistence type="predicted"/>
<keyword evidence="3" id="KW-1185">Reference proteome</keyword>
<name>A0A2U3QDT2_9BACT</name>
<gene>
    <name evidence="2" type="ORF">NBG4_100031</name>
</gene>
<dbReference type="InterPro" id="IPR042245">
    <property type="entry name" value="Tgt2/MlaC_sf"/>
</dbReference>